<sequence length="184" mass="20824">MTILTELHKDHVNLNKLLVVLRRKVDKLKAGDPPNFNLMGAVIHYIAHYADGYHHPREDKLYDYFRGRSSVLDTHLTDCAAEHGKLKLSSTQLSEAIDGVLHDAVIPMGELVDLLDQFVRLQLDHLDSEEGVLFPLIDDAASEEDWVKLDALLVEQTDPLFGEHKAAEYIDLYRDLIADINATQ</sequence>
<evidence type="ECO:0000313" key="3">
    <source>
        <dbReference type="Proteomes" id="UP001449225"/>
    </source>
</evidence>
<dbReference type="RefSeq" id="WP_342854601.1">
    <property type="nucleotide sequence ID" value="NZ_JBBMRA010000010.1"/>
</dbReference>
<feature type="domain" description="Hemerythrin-like" evidence="1">
    <location>
        <begin position="3"/>
        <end position="137"/>
    </location>
</feature>
<comment type="caution">
    <text evidence="2">The sequence shown here is derived from an EMBL/GenBank/DDBJ whole genome shotgun (WGS) entry which is preliminary data.</text>
</comment>
<protein>
    <submittedName>
        <fullName evidence="2">Hemerythrin domain-containing protein</fullName>
    </submittedName>
</protein>
<dbReference type="PANTHER" id="PTHR39966:SF1">
    <property type="entry name" value="HEMERYTHRIN-LIKE DOMAIN-CONTAINING PROTEIN"/>
    <property type="match status" value="1"/>
</dbReference>
<proteinExistence type="predicted"/>
<keyword evidence="3" id="KW-1185">Reference proteome</keyword>
<dbReference type="Gene3D" id="1.20.120.520">
    <property type="entry name" value="nmb1532 protein domain like"/>
    <property type="match status" value="1"/>
</dbReference>
<organism evidence="2 3">
    <name type="scientific">Neptuniibacter pectenicola</name>
    <dbReference type="NCBI Taxonomy" id="1806669"/>
    <lineage>
        <taxon>Bacteria</taxon>
        <taxon>Pseudomonadati</taxon>
        <taxon>Pseudomonadota</taxon>
        <taxon>Gammaproteobacteria</taxon>
        <taxon>Oceanospirillales</taxon>
        <taxon>Oceanospirillaceae</taxon>
        <taxon>Neptuniibacter</taxon>
    </lineage>
</organism>
<reference evidence="2 3" key="1">
    <citation type="submission" date="2024-03" db="EMBL/GenBank/DDBJ databases">
        <title>Community enrichment and isolation of bacterial strains for fucoidan degradation.</title>
        <authorList>
            <person name="Sichert A."/>
        </authorList>
    </citation>
    <scope>NUCLEOTIDE SEQUENCE [LARGE SCALE GENOMIC DNA]</scope>
    <source>
        <strain evidence="2 3">AS76</strain>
    </source>
</reference>
<dbReference type="Proteomes" id="UP001449225">
    <property type="component" value="Unassembled WGS sequence"/>
</dbReference>
<dbReference type="PANTHER" id="PTHR39966">
    <property type="entry name" value="BLL2471 PROTEIN-RELATED"/>
    <property type="match status" value="1"/>
</dbReference>
<name>A0ABU9TTK1_9GAMM</name>
<dbReference type="EMBL" id="JBBMRA010000010">
    <property type="protein sequence ID" value="MEM5537050.1"/>
    <property type="molecule type" value="Genomic_DNA"/>
</dbReference>
<dbReference type="InterPro" id="IPR012312">
    <property type="entry name" value="Hemerythrin-like"/>
</dbReference>
<gene>
    <name evidence="2" type="ORF">WNY58_11665</name>
</gene>
<evidence type="ECO:0000313" key="2">
    <source>
        <dbReference type="EMBL" id="MEM5537050.1"/>
    </source>
</evidence>
<dbReference type="Pfam" id="PF01814">
    <property type="entry name" value="Hemerythrin"/>
    <property type="match status" value="1"/>
</dbReference>
<evidence type="ECO:0000259" key="1">
    <source>
        <dbReference type="Pfam" id="PF01814"/>
    </source>
</evidence>
<accession>A0ABU9TTK1</accession>